<evidence type="ECO:0000256" key="1">
    <source>
        <dbReference type="ARBA" id="ARBA00004418"/>
    </source>
</evidence>
<dbReference type="InterPro" id="IPR006059">
    <property type="entry name" value="SBP"/>
</dbReference>
<dbReference type="Gene3D" id="1.10.10.10">
    <property type="entry name" value="Winged helix-like DNA-binding domain superfamily/Winged helix DNA-binding domain"/>
    <property type="match status" value="1"/>
</dbReference>
<dbReference type="GO" id="GO:0042597">
    <property type="term" value="C:periplasmic space"/>
    <property type="evidence" value="ECO:0007669"/>
    <property type="project" value="UniProtKB-SubCell"/>
</dbReference>
<evidence type="ECO:0000259" key="5">
    <source>
        <dbReference type="Pfam" id="PF12802"/>
    </source>
</evidence>
<evidence type="ECO:0000256" key="3">
    <source>
        <dbReference type="ARBA" id="ARBA00022448"/>
    </source>
</evidence>
<dbReference type="SUPFAM" id="SSF46785">
    <property type="entry name" value="Winged helix' DNA-binding domain"/>
    <property type="match status" value="1"/>
</dbReference>
<keyword evidence="3" id="KW-0813">Transport</keyword>
<organism evidence="6 7">
    <name type="scientific">Paenirhodobacter populi</name>
    <dbReference type="NCBI Taxonomy" id="2306993"/>
    <lineage>
        <taxon>Bacteria</taxon>
        <taxon>Pseudomonadati</taxon>
        <taxon>Pseudomonadota</taxon>
        <taxon>Alphaproteobacteria</taxon>
        <taxon>Rhodobacterales</taxon>
        <taxon>Rhodobacter group</taxon>
        <taxon>Paenirhodobacter</taxon>
    </lineage>
</organism>
<reference evidence="6 7" key="1">
    <citation type="submission" date="2019-01" db="EMBL/GenBank/DDBJ databases">
        <title>Sinorhodobacter populi sp. nov. isolated from the symptomatic bark tissue of Populus euramericana canker.</title>
        <authorList>
            <person name="Xu G."/>
        </authorList>
    </citation>
    <scope>NUCLEOTIDE SEQUENCE [LARGE SCALE GENOMIC DNA]</scope>
    <source>
        <strain evidence="6 7">07D10-4-3</strain>
    </source>
</reference>
<accession>A0A443KNT7</accession>
<proteinExistence type="inferred from homology"/>
<dbReference type="PANTHER" id="PTHR43649:SF34">
    <property type="entry name" value="ABC TRANSPORTER PERIPLASMIC-BINDING PROTEIN YCJN-RELATED"/>
    <property type="match status" value="1"/>
</dbReference>
<dbReference type="InterPro" id="IPR050490">
    <property type="entry name" value="Bact_solute-bd_prot1"/>
</dbReference>
<sequence length="596" mass="66448">MTNRCILSISLGSGRGDEGSKLRPRGRIFSSFGEDMDRAELLQLMAFADAIRTPFQDVCPEDDAASWRIVFALMDSAIRERPLTISALAHASELSHGTAMRRLSRMIEAGLIERVPNRTGSRATLRPSPELMARIEDWALKTKRYLAGALGPRSAREPISDYSFSAVPSPTRSLPPTGALQERLAHKRSLTFLLNDDNYFAALRNLWTDLRTNLGRASDFVLLDQAELYREGLANGARTVSKYDLIAIDMPWLGEFASKGLIKPIGAEIRASGVNPLDFNPVIWSTSTWQGEPMGVPIYCTIEVLAYRSDWFETFGLTAPRTFDEVIDTATRFHNPAAERYGISWNAKRGLPLASSFMFFLASCDASILPVRRNAVQAWAANSDPHEIAPRLEGAALEVLDYMHRLLDRANPRATQMDWDAACGEFMSGQSAMCYVWSMRATRFETDLRSAVSGRVSYLPQPAKPGVRNLSPVGGFLLCIPTNIAPSRHALAVEALTWMSSREAMRVNLQEGFPIAPRFSMTTELEGRRHPKLFNVVRHLANQNLLATWQRPPVPAYTKIEKILGEEVHDALLRVKTDRQALSDAQRRIEAALLSE</sequence>
<comment type="subcellular location">
    <subcellularLocation>
        <location evidence="1">Periplasm</location>
    </subcellularLocation>
</comment>
<dbReference type="EMBL" id="SAUY01000002">
    <property type="protein sequence ID" value="RWR34568.1"/>
    <property type="molecule type" value="Genomic_DNA"/>
</dbReference>
<evidence type="ECO:0000256" key="2">
    <source>
        <dbReference type="ARBA" id="ARBA00008520"/>
    </source>
</evidence>
<dbReference type="Proteomes" id="UP000284451">
    <property type="component" value="Unassembled WGS sequence"/>
</dbReference>
<keyword evidence="4" id="KW-0732">Signal</keyword>
<dbReference type="AlphaFoldDB" id="A0A443KNT7"/>
<dbReference type="Pfam" id="PF12802">
    <property type="entry name" value="MarR_2"/>
    <property type="match status" value="1"/>
</dbReference>
<dbReference type="InterPro" id="IPR036390">
    <property type="entry name" value="WH_DNA-bd_sf"/>
</dbReference>
<dbReference type="CDD" id="cd00090">
    <property type="entry name" value="HTH_ARSR"/>
    <property type="match status" value="1"/>
</dbReference>
<evidence type="ECO:0000256" key="4">
    <source>
        <dbReference type="ARBA" id="ARBA00022729"/>
    </source>
</evidence>
<dbReference type="GO" id="GO:0003700">
    <property type="term" value="F:DNA-binding transcription factor activity"/>
    <property type="evidence" value="ECO:0007669"/>
    <property type="project" value="InterPro"/>
</dbReference>
<evidence type="ECO:0000313" key="7">
    <source>
        <dbReference type="Proteomes" id="UP000284451"/>
    </source>
</evidence>
<comment type="caution">
    <text evidence="6">The sequence shown here is derived from an EMBL/GenBank/DDBJ whole genome shotgun (WGS) entry which is preliminary data.</text>
</comment>
<gene>
    <name evidence="6" type="ORF">D2T29_03210</name>
</gene>
<reference evidence="6 7" key="2">
    <citation type="submission" date="2019-01" db="EMBL/GenBank/DDBJ databases">
        <authorList>
            <person name="Li Y."/>
        </authorList>
    </citation>
    <scope>NUCLEOTIDE SEQUENCE [LARGE SCALE GENOMIC DNA]</scope>
    <source>
        <strain evidence="6 7">07D10-4-3</strain>
    </source>
</reference>
<evidence type="ECO:0000313" key="6">
    <source>
        <dbReference type="EMBL" id="RWR34568.1"/>
    </source>
</evidence>
<dbReference type="Gene3D" id="3.40.190.10">
    <property type="entry name" value="Periplasmic binding protein-like II"/>
    <property type="match status" value="2"/>
</dbReference>
<dbReference type="InterPro" id="IPR011991">
    <property type="entry name" value="ArsR-like_HTH"/>
</dbReference>
<protein>
    <submittedName>
        <fullName evidence="6">Extracellular solute-binding protein</fullName>
    </submittedName>
</protein>
<dbReference type="InterPro" id="IPR000835">
    <property type="entry name" value="HTH_MarR-typ"/>
</dbReference>
<dbReference type="InterPro" id="IPR036388">
    <property type="entry name" value="WH-like_DNA-bd_sf"/>
</dbReference>
<feature type="domain" description="HTH marR-type" evidence="5">
    <location>
        <begin position="77"/>
        <end position="123"/>
    </location>
</feature>
<name>A0A443KNT7_9RHOB</name>
<dbReference type="PANTHER" id="PTHR43649">
    <property type="entry name" value="ARABINOSE-BINDING PROTEIN-RELATED"/>
    <property type="match status" value="1"/>
</dbReference>
<dbReference type="Pfam" id="PF01547">
    <property type="entry name" value="SBP_bac_1"/>
    <property type="match status" value="1"/>
</dbReference>
<comment type="similarity">
    <text evidence="2">Belongs to the bacterial solute-binding protein 1 family.</text>
</comment>
<dbReference type="SUPFAM" id="SSF53850">
    <property type="entry name" value="Periplasmic binding protein-like II"/>
    <property type="match status" value="1"/>
</dbReference>